<dbReference type="AlphaFoldDB" id="A0A7L5BW40"/>
<organism evidence="3 4">
    <name type="scientific">Pikeienuella piscinae</name>
    <dbReference type="NCBI Taxonomy" id="2748098"/>
    <lineage>
        <taxon>Bacteria</taxon>
        <taxon>Pseudomonadati</taxon>
        <taxon>Pseudomonadota</taxon>
        <taxon>Alphaproteobacteria</taxon>
        <taxon>Rhodobacterales</taxon>
        <taxon>Paracoccaceae</taxon>
        <taxon>Pikeienuella</taxon>
    </lineage>
</organism>
<dbReference type="Proteomes" id="UP000503336">
    <property type="component" value="Chromosome"/>
</dbReference>
<feature type="transmembrane region" description="Helical" evidence="1">
    <location>
        <begin position="157"/>
        <end position="177"/>
    </location>
</feature>
<gene>
    <name evidence="3" type="ORF">G5B40_07725</name>
</gene>
<keyword evidence="1" id="KW-1133">Transmembrane helix</keyword>
<keyword evidence="1" id="KW-0812">Transmembrane</keyword>
<dbReference type="EMBL" id="CP049056">
    <property type="protein sequence ID" value="QIE55353.1"/>
    <property type="molecule type" value="Genomic_DNA"/>
</dbReference>
<accession>A0A7L5BW40</accession>
<evidence type="ECO:0000313" key="3">
    <source>
        <dbReference type="EMBL" id="QIE55353.1"/>
    </source>
</evidence>
<evidence type="ECO:0008006" key="5">
    <source>
        <dbReference type="Google" id="ProtNLM"/>
    </source>
</evidence>
<keyword evidence="2" id="KW-0732">Signal</keyword>
<reference evidence="3 4" key="1">
    <citation type="submission" date="2020-02" db="EMBL/GenBank/DDBJ databases">
        <title>complete genome sequence of Rhodobacteraceae bacterium.</title>
        <authorList>
            <person name="Park J."/>
            <person name="Kim Y.-S."/>
            <person name="Kim K.-H."/>
        </authorList>
    </citation>
    <scope>NUCLEOTIDE SEQUENCE [LARGE SCALE GENOMIC DNA]</scope>
    <source>
        <strain evidence="3 4">RR4-56</strain>
    </source>
</reference>
<dbReference type="RefSeq" id="WP_165097146.1">
    <property type="nucleotide sequence ID" value="NZ_CP049056.1"/>
</dbReference>
<feature type="signal peptide" evidence="2">
    <location>
        <begin position="1"/>
        <end position="24"/>
    </location>
</feature>
<proteinExistence type="predicted"/>
<protein>
    <recommendedName>
        <fullName evidence="5">PEP-CTERM protein-sorting domain-containing protein</fullName>
    </recommendedName>
</protein>
<keyword evidence="1" id="KW-0472">Membrane</keyword>
<feature type="chain" id="PRO_5029818390" description="PEP-CTERM protein-sorting domain-containing protein" evidence="2">
    <location>
        <begin position="25"/>
        <end position="183"/>
    </location>
</feature>
<name>A0A7L5BW40_9RHOB</name>
<evidence type="ECO:0000256" key="2">
    <source>
        <dbReference type="SAM" id="SignalP"/>
    </source>
</evidence>
<keyword evidence="4" id="KW-1185">Reference proteome</keyword>
<dbReference type="KEGG" id="hdh:G5B40_07725"/>
<evidence type="ECO:0000313" key="4">
    <source>
        <dbReference type="Proteomes" id="UP000503336"/>
    </source>
</evidence>
<sequence length="183" mass="18194">MNLTIMTFAAAAGLALATAAPAEAATKTWTLRDWTFSGGGAASGCYDYDAETDAFSAINIVTTAGSIRGGDTYVKAVSPSTASLPDFLGADTGGPGFSGDPRLIVSLAAEMTNLGGLIALNLTVGDTFRSEGICAIANCGGAASRRLLVAGSVVSAVPLPAPAFLLVAALAGLGFAARRRSAC</sequence>
<evidence type="ECO:0000256" key="1">
    <source>
        <dbReference type="SAM" id="Phobius"/>
    </source>
</evidence>